<feature type="region of interest" description="Disordered" evidence="1">
    <location>
        <begin position="20"/>
        <end position="70"/>
    </location>
</feature>
<evidence type="ECO:0000313" key="3">
    <source>
        <dbReference type="Proteomes" id="UP001501231"/>
    </source>
</evidence>
<name>A0ABN3JUT8_9ACTN</name>
<evidence type="ECO:0008006" key="4">
    <source>
        <dbReference type="Google" id="ProtNLM"/>
    </source>
</evidence>
<evidence type="ECO:0000256" key="1">
    <source>
        <dbReference type="SAM" id="MobiDB-lite"/>
    </source>
</evidence>
<dbReference type="Proteomes" id="UP001501231">
    <property type="component" value="Unassembled WGS sequence"/>
</dbReference>
<feature type="compositionally biased region" description="Basic and acidic residues" evidence="1">
    <location>
        <begin position="38"/>
        <end position="54"/>
    </location>
</feature>
<sequence>MILALAVFVLVAVLVHRLERNHRRQSGPRSPLAGSTHVQDRDAQRLHADLRFADDTGSTGKTSARLSTRW</sequence>
<evidence type="ECO:0000313" key="2">
    <source>
        <dbReference type="EMBL" id="GAA2440091.1"/>
    </source>
</evidence>
<dbReference type="RefSeq" id="WP_344594070.1">
    <property type="nucleotide sequence ID" value="NZ_BAAARW010000024.1"/>
</dbReference>
<protein>
    <recommendedName>
        <fullName evidence="4">Secreted protein</fullName>
    </recommendedName>
</protein>
<reference evidence="2 3" key="1">
    <citation type="journal article" date="2019" name="Int. J. Syst. Evol. Microbiol.">
        <title>The Global Catalogue of Microorganisms (GCM) 10K type strain sequencing project: providing services to taxonomists for standard genome sequencing and annotation.</title>
        <authorList>
            <consortium name="The Broad Institute Genomics Platform"/>
            <consortium name="The Broad Institute Genome Sequencing Center for Infectious Disease"/>
            <person name="Wu L."/>
            <person name="Ma J."/>
        </authorList>
    </citation>
    <scope>NUCLEOTIDE SEQUENCE [LARGE SCALE GENOMIC DNA]</scope>
    <source>
        <strain evidence="2 3">JCM 3325</strain>
    </source>
</reference>
<accession>A0ABN3JUT8</accession>
<dbReference type="EMBL" id="BAAARW010000024">
    <property type="protein sequence ID" value="GAA2440091.1"/>
    <property type="molecule type" value="Genomic_DNA"/>
</dbReference>
<proteinExistence type="predicted"/>
<comment type="caution">
    <text evidence="2">The sequence shown here is derived from an EMBL/GenBank/DDBJ whole genome shotgun (WGS) entry which is preliminary data.</text>
</comment>
<organism evidence="2 3">
    <name type="scientific">Actinomadura vinacea</name>
    <dbReference type="NCBI Taxonomy" id="115336"/>
    <lineage>
        <taxon>Bacteria</taxon>
        <taxon>Bacillati</taxon>
        <taxon>Actinomycetota</taxon>
        <taxon>Actinomycetes</taxon>
        <taxon>Streptosporangiales</taxon>
        <taxon>Thermomonosporaceae</taxon>
        <taxon>Actinomadura</taxon>
    </lineage>
</organism>
<keyword evidence="3" id="KW-1185">Reference proteome</keyword>
<feature type="compositionally biased region" description="Polar residues" evidence="1">
    <location>
        <begin position="56"/>
        <end position="70"/>
    </location>
</feature>
<gene>
    <name evidence="2" type="ORF">GCM10010191_64420</name>
</gene>